<keyword evidence="2" id="KW-0677">Repeat</keyword>
<accession>A0ABS5AQS5</accession>
<feature type="repeat" description="WD" evidence="3">
    <location>
        <begin position="936"/>
        <end position="977"/>
    </location>
</feature>
<dbReference type="PROSITE" id="PS00678">
    <property type="entry name" value="WD_REPEATS_1"/>
    <property type="match status" value="6"/>
</dbReference>
<dbReference type="InterPro" id="IPR015943">
    <property type="entry name" value="WD40/YVTN_repeat-like_dom_sf"/>
</dbReference>
<feature type="repeat" description="WD" evidence="3">
    <location>
        <begin position="981"/>
        <end position="1013"/>
    </location>
</feature>
<feature type="repeat" description="WD" evidence="3">
    <location>
        <begin position="891"/>
        <end position="923"/>
    </location>
</feature>
<dbReference type="PANTHER" id="PTHR19848">
    <property type="entry name" value="WD40 REPEAT PROTEIN"/>
    <property type="match status" value="1"/>
</dbReference>
<dbReference type="InterPro" id="IPR001680">
    <property type="entry name" value="WD40_rpt"/>
</dbReference>
<proteinExistence type="predicted"/>
<feature type="domain" description="Novel STAND NTPase 1" evidence="4">
    <location>
        <begin position="103"/>
        <end position="483"/>
    </location>
</feature>
<keyword evidence="6" id="KW-1185">Reference proteome</keyword>
<dbReference type="PROSITE" id="PS50294">
    <property type="entry name" value="WD_REPEATS_REGION"/>
    <property type="match status" value="11"/>
</dbReference>
<evidence type="ECO:0000256" key="2">
    <source>
        <dbReference type="ARBA" id="ARBA00022737"/>
    </source>
</evidence>
<dbReference type="EMBL" id="JAGIOO010000001">
    <property type="protein sequence ID" value="MBP2478045.1"/>
    <property type="molecule type" value="Genomic_DNA"/>
</dbReference>
<dbReference type="Proteomes" id="UP001519363">
    <property type="component" value="Unassembled WGS sequence"/>
</dbReference>
<dbReference type="RefSeq" id="WP_086781209.1">
    <property type="nucleotide sequence ID" value="NZ_JAGIOO010000001.1"/>
</dbReference>
<keyword evidence="5" id="KW-0547">Nucleotide-binding</keyword>
<feature type="repeat" description="WD" evidence="3">
    <location>
        <begin position="1026"/>
        <end position="1067"/>
    </location>
</feature>
<dbReference type="PROSITE" id="PS50082">
    <property type="entry name" value="WD_REPEATS_2"/>
    <property type="match status" value="12"/>
</dbReference>
<dbReference type="PANTHER" id="PTHR19848:SF8">
    <property type="entry name" value="F-BOX AND WD REPEAT DOMAIN CONTAINING 7"/>
    <property type="match status" value="1"/>
</dbReference>
<dbReference type="Gene3D" id="2.130.10.10">
    <property type="entry name" value="YVTN repeat-like/Quinoprotein amine dehydrogenase"/>
    <property type="match status" value="5"/>
</dbReference>
<dbReference type="InterPro" id="IPR020472">
    <property type="entry name" value="WD40_PAC1"/>
</dbReference>
<keyword evidence="1 3" id="KW-0853">WD repeat</keyword>
<dbReference type="Pfam" id="PF20703">
    <property type="entry name" value="nSTAND1"/>
    <property type="match status" value="1"/>
</dbReference>
<dbReference type="Pfam" id="PF00400">
    <property type="entry name" value="WD40"/>
    <property type="match status" value="12"/>
</dbReference>
<gene>
    <name evidence="5" type="ORF">JOF53_006917</name>
</gene>
<feature type="repeat" description="WD" evidence="3">
    <location>
        <begin position="1071"/>
        <end position="1102"/>
    </location>
</feature>
<feature type="repeat" description="WD" evidence="3">
    <location>
        <begin position="1116"/>
        <end position="1157"/>
    </location>
</feature>
<sequence>MPRPERPLDPAGGPIQEFAAQLRTLRRRAGSPSYRELARRAHFAMATLAHAARGDRLPSLAVTLAYVRACDETEDTEDWARRWRAVAEHTGTATPAEPGGEPPYPGLAAFQAGDADRFFGREELVQRLRLLLGQRRFVAVVGASGAGKSSVLRAGLLPQAGPALVITPGARPLEECAIALGARLGTPAGTLAADLRAQPRNLGLALRQLLHEEHPGAELLLVVDQFEELFTLCSDPAERTAFLAALRAASDDELTGRTRVVIGVRSDFYTHCLQRPELAPVLQDAQIVVGRLSTDELRAAIVEPAVRARATVETALVTRLVADASGRPGVLPLVSHALLETWKRRRGNTLTLTAYDEAGGIEHAVARTAEHVHEQLSEPQRELLRGVLLRLTALGEGTEDTKRRIDRTELDTADPDTALVLDRLTQARLLTRDGDSIEITHEALIRSWPRLRGWLTEDRDGLRVHRALTDAAAAWEADGRDPDALYRGSRLALARDWVRRHPAALSPREQEFLARAVAEADRAERLERRRTTRLRQAVALLAVLVLLSGTAAVLAVRAQEVADRERTTAIAQRVADRAISLRTANPGLAARLSLAAYRLAPTREARGGLYGSFATHYASPLAEQGNTVYDVEYHPDGRAMVIANQDSTVGLWDVADPAHPHRVRTLYGHEGAVLSAVYSPDGTLVASGGQDGVGRLWSVRDPGRAKEIGRFPQTGEQITTLAFSRDGTHLVAGAIDGAMRVWDVHDPAAPRLLSTLREFRTLHSLAFSPDRRTLAAVGTGSAAVRFYDTADPGRPRELAQPRLGRDAAYGGAFNRDGTLFATGLSDRTVQVVDVRERDQPRTLPALRGHEDTVYDLAFSPVEDVLATAALDCDVRTWLLADREHPRPGVKLDKHTDIVRAIAFRPDGRTLASGGLDRSVRQWDFTDPGAPVALAERSGHVGTVLATAFHPSAPVLVTTGGDFTVRLWDVREQRYPRLLKVLTRHTDMVYDARFSPDGRTLATAGFDGVVHLWDTTDPLAPGELGSLRGEGDGVLSLAWGAQGAMLVTGRVDGRLRLWDVRDRRDPQPGALLEGHSGVVFGVAYNEAANLVVSVGGDRMVRVWRATDHTGAAELAVAAGHTDLPYSVAISPQGTLLASSGADHTVRVWDIRDPTRPTEVSRRDDHGNITYSVAFRADGRALVSTGADRTLRLWEVGEGGELTESASLALHRDRVYTAQFSPDGTVVASSGHDGVALLADADPERAAAKVCELPDPELSEAEWQQYFPDVARTPSC</sequence>
<evidence type="ECO:0000313" key="6">
    <source>
        <dbReference type="Proteomes" id="UP001519363"/>
    </source>
</evidence>
<dbReference type="InterPro" id="IPR049052">
    <property type="entry name" value="nSTAND1"/>
</dbReference>
<feature type="repeat" description="WD" evidence="3">
    <location>
        <begin position="621"/>
        <end position="654"/>
    </location>
</feature>
<feature type="repeat" description="WD" evidence="3">
    <location>
        <begin position="1161"/>
        <end position="1202"/>
    </location>
</feature>
<feature type="repeat" description="WD" evidence="3">
    <location>
        <begin position="711"/>
        <end position="744"/>
    </location>
</feature>
<evidence type="ECO:0000259" key="4">
    <source>
        <dbReference type="Pfam" id="PF20703"/>
    </source>
</evidence>
<evidence type="ECO:0000256" key="1">
    <source>
        <dbReference type="ARBA" id="ARBA00022574"/>
    </source>
</evidence>
<reference evidence="5 6" key="1">
    <citation type="submission" date="2021-03" db="EMBL/GenBank/DDBJ databases">
        <title>Sequencing the genomes of 1000 actinobacteria strains.</title>
        <authorList>
            <person name="Klenk H.-P."/>
        </authorList>
    </citation>
    <scope>NUCLEOTIDE SEQUENCE [LARGE SCALE GENOMIC DNA]</scope>
    <source>
        <strain evidence="5 6">DSM 44580</strain>
    </source>
</reference>
<dbReference type="InterPro" id="IPR019775">
    <property type="entry name" value="WD40_repeat_CS"/>
</dbReference>
<dbReference type="SUPFAM" id="SSF50978">
    <property type="entry name" value="WD40 repeat-like"/>
    <property type="match status" value="2"/>
</dbReference>
<dbReference type="SMART" id="SM00320">
    <property type="entry name" value="WD40"/>
    <property type="match status" value="14"/>
</dbReference>
<organism evidence="5 6">
    <name type="scientific">Crossiella equi</name>
    <dbReference type="NCBI Taxonomy" id="130796"/>
    <lineage>
        <taxon>Bacteria</taxon>
        <taxon>Bacillati</taxon>
        <taxon>Actinomycetota</taxon>
        <taxon>Actinomycetes</taxon>
        <taxon>Pseudonocardiales</taxon>
        <taxon>Pseudonocardiaceae</taxon>
        <taxon>Crossiella</taxon>
    </lineage>
</organism>
<keyword evidence="5" id="KW-0067">ATP-binding</keyword>
<dbReference type="PRINTS" id="PR00320">
    <property type="entry name" value="GPROTEINBRPT"/>
</dbReference>
<dbReference type="GO" id="GO:0005524">
    <property type="term" value="F:ATP binding"/>
    <property type="evidence" value="ECO:0007669"/>
    <property type="project" value="UniProtKB-KW"/>
</dbReference>
<dbReference type="CDD" id="cd00200">
    <property type="entry name" value="WD40"/>
    <property type="match status" value="2"/>
</dbReference>
<evidence type="ECO:0000313" key="5">
    <source>
        <dbReference type="EMBL" id="MBP2478045.1"/>
    </source>
</evidence>
<dbReference type="InterPro" id="IPR027417">
    <property type="entry name" value="P-loop_NTPase"/>
</dbReference>
<protein>
    <submittedName>
        <fullName evidence="5">WD40 repeat protein/energy-coupling factor transporter ATP-binding protein EcfA2</fullName>
    </submittedName>
</protein>
<dbReference type="InterPro" id="IPR036322">
    <property type="entry name" value="WD40_repeat_dom_sf"/>
</dbReference>
<dbReference type="SUPFAM" id="SSF52540">
    <property type="entry name" value="P-loop containing nucleoside triphosphate hydrolases"/>
    <property type="match status" value="1"/>
</dbReference>
<feature type="repeat" description="WD" evidence="3">
    <location>
        <begin position="846"/>
        <end position="877"/>
    </location>
</feature>
<name>A0ABS5AQS5_9PSEU</name>
<feature type="repeat" description="WD" evidence="3">
    <location>
        <begin position="1206"/>
        <end position="1247"/>
    </location>
</feature>
<feature type="repeat" description="WD" evidence="3">
    <location>
        <begin position="666"/>
        <end position="707"/>
    </location>
</feature>
<comment type="caution">
    <text evidence="5">The sequence shown here is derived from an EMBL/GenBank/DDBJ whole genome shotgun (WGS) entry which is preliminary data.</text>
</comment>
<evidence type="ECO:0000256" key="3">
    <source>
        <dbReference type="PROSITE-ProRule" id="PRU00221"/>
    </source>
</evidence>